<feature type="compositionally biased region" description="Polar residues" evidence="1">
    <location>
        <begin position="660"/>
        <end position="704"/>
    </location>
</feature>
<gene>
    <name evidence="3" type="ORF">H1R20_g5186</name>
</gene>
<dbReference type="Proteomes" id="UP001140091">
    <property type="component" value="Unassembled WGS sequence"/>
</dbReference>
<dbReference type="AlphaFoldDB" id="A0A9W8JBM2"/>
<dbReference type="OrthoDB" id="2499658at2759"/>
<feature type="compositionally biased region" description="Basic and acidic residues" evidence="1">
    <location>
        <begin position="722"/>
        <end position="732"/>
    </location>
</feature>
<keyword evidence="4" id="KW-1185">Reference proteome</keyword>
<name>A0A9W8JBM2_9AGAR</name>
<dbReference type="InterPro" id="IPR041588">
    <property type="entry name" value="Integrase_H2C2"/>
</dbReference>
<sequence length="779" mass="84000">MSPERAARAYSLTSSAKPYFRDVFPGLSPDLSSMPSSPFGLLPVAVDHGASTPQSSPVLTSGGQIPDALVQTVERPGFPTYAQYKQIETGYIQSLTPRRQGKALISQTMFDRIWDVLHHPESQLETAQFRFWARKMFTVEQNYRITLGVAEGQERPTQEVLLHDNLLVAIQEQLYDLLCYCHGSTGHGGRDKTCALIRKHYTWVPKDLVSNFIKACPTCIMKKCGGNVDVNSQIPQLMAEAEKLSSSAAHARLISVSAGGAQRARIIAQQDENKDLSNIPSPRAAAPVETHAADPQASSNGNPFGFSDASCSFGRMSASIASMSTFQDATHQIVSTSLPWSISGSHHQGLTLAPLMSPLQVSAEQMPPSDDVVAHHGGIHLHQGSPHLSAAYQFTQPMVREVSLYKGLPNGWQYRHDDFQSAHAEFMETKRQWDSNHLPDTMTDDLQGIRGDMSHYNAPRIPDVAGLWGPEHFRTLVKEEEVDDDSVLLSPVSLSYHSLQYPVPPPMMRSLNLSDSHLPPGLRSIQHSPQTIGSPQFTDNGSYILQIDPALLALSADSPAISVNSGSGSERLGPLFNNHNEGVDGEVHLVDRSGDGLGGLTSSLPPSSYPVLSTSSTATSLSKRVVVPPPLQLDMLAANDKLLGNLMHQDDQENHHYGGSITSGAALDSQTVAPNRTSSDAGWKTANTSPASTSSMESTTQLLSPFSERSDSSTPATTPVDEEGRGSSKVDRNLAGLGGGVVVKKEKDEELLVEDLVANLDENGDEGSRLLVAEGGVAC</sequence>
<feature type="region of interest" description="Disordered" evidence="1">
    <location>
        <begin position="598"/>
        <end position="620"/>
    </location>
</feature>
<evidence type="ECO:0000259" key="2">
    <source>
        <dbReference type="Pfam" id="PF17921"/>
    </source>
</evidence>
<evidence type="ECO:0000256" key="1">
    <source>
        <dbReference type="SAM" id="MobiDB-lite"/>
    </source>
</evidence>
<feature type="region of interest" description="Disordered" evidence="1">
    <location>
        <begin position="270"/>
        <end position="303"/>
    </location>
</feature>
<dbReference type="Pfam" id="PF17921">
    <property type="entry name" value="Integrase_H2C2"/>
    <property type="match status" value="1"/>
</dbReference>
<proteinExistence type="predicted"/>
<feature type="domain" description="Integrase zinc-binding" evidence="2">
    <location>
        <begin position="176"/>
        <end position="223"/>
    </location>
</feature>
<protein>
    <recommendedName>
        <fullName evidence="2">Integrase zinc-binding domain-containing protein</fullName>
    </recommendedName>
</protein>
<organism evidence="3 4">
    <name type="scientific">Candolleomyces eurysporus</name>
    <dbReference type="NCBI Taxonomy" id="2828524"/>
    <lineage>
        <taxon>Eukaryota</taxon>
        <taxon>Fungi</taxon>
        <taxon>Dikarya</taxon>
        <taxon>Basidiomycota</taxon>
        <taxon>Agaricomycotina</taxon>
        <taxon>Agaricomycetes</taxon>
        <taxon>Agaricomycetidae</taxon>
        <taxon>Agaricales</taxon>
        <taxon>Agaricineae</taxon>
        <taxon>Psathyrellaceae</taxon>
        <taxon>Candolleomyces</taxon>
    </lineage>
</organism>
<feature type="compositionally biased region" description="Low complexity" evidence="1">
    <location>
        <begin position="600"/>
        <end position="620"/>
    </location>
</feature>
<feature type="non-terminal residue" evidence="3">
    <location>
        <position position="779"/>
    </location>
</feature>
<dbReference type="EMBL" id="JANBPK010000791">
    <property type="protein sequence ID" value="KAJ2931921.1"/>
    <property type="molecule type" value="Genomic_DNA"/>
</dbReference>
<comment type="caution">
    <text evidence="3">The sequence shown here is derived from an EMBL/GenBank/DDBJ whole genome shotgun (WGS) entry which is preliminary data.</text>
</comment>
<evidence type="ECO:0000313" key="4">
    <source>
        <dbReference type="Proteomes" id="UP001140091"/>
    </source>
</evidence>
<reference evidence="3" key="1">
    <citation type="submission" date="2022-06" db="EMBL/GenBank/DDBJ databases">
        <title>Genome Sequence of Candolleomyces eurysporus.</title>
        <authorList>
            <person name="Buettner E."/>
        </authorList>
    </citation>
    <scope>NUCLEOTIDE SEQUENCE</scope>
    <source>
        <strain evidence="3">VTCC 930004</strain>
    </source>
</reference>
<feature type="region of interest" description="Disordered" evidence="1">
    <location>
        <begin position="650"/>
        <end position="734"/>
    </location>
</feature>
<evidence type="ECO:0000313" key="3">
    <source>
        <dbReference type="EMBL" id="KAJ2931921.1"/>
    </source>
</evidence>
<accession>A0A9W8JBM2</accession>
<dbReference type="Gene3D" id="1.10.340.70">
    <property type="match status" value="1"/>
</dbReference>